<dbReference type="Pfam" id="PF14704">
    <property type="entry name" value="DERM"/>
    <property type="match status" value="1"/>
</dbReference>
<dbReference type="InterPro" id="IPR026645">
    <property type="entry name" value="Dermatopontin"/>
</dbReference>
<dbReference type="AlphaFoldDB" id="A0A6P4ZEV6"/>
<dbReference type="Proteomes" id="UP000515135">
    <property type="component" value="Unplaced"/>
</dbReference>
<accession>A0A6P4ZEV6</accession>
<name>A0A6P4ZEV6_BRABE</name>
<evidence type="ECO:0000256" key="2">
    <source>
        <dbReference type="ARBA" id="ARBA00008712"/>
    </source>
</evidence>
<feature type="chain" id="PRO_5027575769" evidence="5">
    <location>
        <begin position="18"/>
        <end position="203"/>
    </location>
</feature>
<organism evidence="6 7">
    <name type="scientific">Branchiostoma belcheri</name>
    <name type="common">Amphioxus</name>
    <dbReference type="NCBI Taxonomy" id="7741"/>
    <lineage>
        <taxon>Eukaryota</taxon>
        <taxon>Metazoa</taxon>
        <taxon>Chordata</taxon>
        <taxon>Cephalochordata</taxon>
        <taxon>Leptocardii</taxon>
        <taxon>Amphioxiformes</taxon>
        <taxon>Branchiostomatidae</taxon>
        <taxon>Branchiostoma</taxon>
    </lineage>
</organism>
<dbReference type="RefSeq" id="XP_019639770.1">
    <property type="nucleotide sequence ID" value="XM_019784211.1"/>
</dbReference>
<comment type="subcellular location">
    <subcellularLocation>
        <location evidence="1">Secreted</location>
    </subcellularLocation>
</comment>
<dbReference type="PANTHER" id="PTHR15040">
    <property type="entry name" value="DERMATOPONTIN-RELATED"/>
    <property type="match status" value="1"/>
</dbReference>
<comment type="similarity">
    <text evidence="2">Belongs to the dermatopontin family.</text>
</comment>
<reference evidence="7" key="1">
    <citation type="submission" date="2025-08" db="UniProtKB">
        <authorList>
            <consortium name="RefSeq"/>
        </authorList>
    </citation>
    <scope>IDENTIFICATION</scope>
    <source>
        <tissue evidence="7">Gonad</tissue>
    </source>
</reference>
<evidence type="ECO:0000256" key="4">
    <source>
        <dbReference type="ARBA" id="ARBA00023157"/>
    </source>
</evidence>
<evidence type="ECO:0000256" key="5">
    <source>
        <dbReference type="SAM" id="SignalP"/>
    </source>
</evidence>
<dbReference type="GO" id="GO:0030199">
    <property type="term" value="P:collagen fibril organization"/>
    <property type="evidence" value="ECO:0007669"/>
    <property type="project" value="TreeGrafter"/>
</dbReference>
<dbReference type="KEGG" id="bbel:109481632"/>
<evidence type="ECO:0000256" key="3">
    <source>
        <dbReference type="ARBA" id="ARBA00022525"/>
    </source>
</evidence>
<dbReference type="GO" id="GO:0031012">
    <property type="term" value="C:extracellular matrix"/>
    <property type="evidence" value="ECO:0007669"/>
    <property type="project" value="TreeGrafter"/>
</dbReference>
<dbReference type="OrthoDB" id="5945504at2759"/>
<evidence type="ECO:0000256" key="1">
    <source>
        <dbReference type="ARBA" id="ARBA00004613"/>
    </source>
</evidence>
<gene>
    <name evidence="7" type="primary">LOC109481632</name>
</gene>
<keyword evidence="3" id="KW-0964">Secreted</keyword>
<evidence type="ECO:0000313" key="7">
    <source>
        <dbReference type="RefSeq" id="XP_019639770.1"/>
    </source>
</evidence>
<keyword evidence="4" id="KW-1015">Disulfide bond</keyword>
<protein>
    <submittedName>
        <fullName evidence="7">Dermatopontin-like</fullName>
    </submittedName>
</protein>
<keyword evidence="6" id="KW-1185">Reference proteome</keyword>
<dbReference type="PANTHER" id="PTHR15040:SF1">
    <property type="entry name" value="DERMATOPONTIN-LIKE ISOFORM X1"/>
    <property type="match status" value="1"/>
</dbReference>
<proteinExistence type="inferred from homology"/>
<keyword evidence="5" id="KW-0732">Signal</keyword>
<feature type="signal peptide" evidence="5">
    <location>
        <begin position="1"/>
        <end position="17"/>
    </location>
</feature>
<dbReference type="GO" id="GO:0005615">
    <property type="term" value="C:extracellular space"/>
    <property type="evidence" value="ECO:0007669"/>
    <property type="project" value="TreeGrafter"/>
</dbReference>
<dbReference type="GeneID" id="109481632"/>
<evidence type="ECO:0000313" key="6">
    <source>
        <dbReference type="Proteomes" id="UP000515135"/>
    </source>
</evidence>
<sequence length="203" mass="22400">MSPLTAAAIFLLPLTAAVVTTPVRGGRAARQTGPDSQYVEDSAVRNSRVARQAEPDIEPVGIQSADIYVVRRTNSSSPAPTVNPEPACNASGYDTEFGSPFTFKCGPNYALTTIRSTYCSAPGDRAWKYSCTYMGLGHQECYWSPFVNDVGSVLFYQCPFNSIVTGFYSEFDASQNDRRWKVKCCRTEKSIIYNCQFEAPPYC</sequence>